<accession>A0A1I3TD73</accession>
<dbReference type="Proteomes" id="UP000198919">
    <property type="component" value="Unassembled WGS sequence"/>
</dbReference>
<reference evidence="3" key="2">
    <citation type="submission" date="2016-10" db="EMBL/GenBank/DDBJ databases">
        <authorList>
            <person name="de Groot N.N."/>
        </authorList>
    </citation>
    <scope>NUCLEOTIDE SEQUENCE [LARGE SCALE GENOMIC DNA]</scope>
    <source>
        <strain evidence="3">DSM 17908</strain>
    </source>
</reference>
<dbReference type="EMBL" id="NITY01000011">
    <property type="protein sequence ID" value="PHM39323.1"/>
    <property type="molecule type" value="Genomic_DNA"/>
</dbReference>
<evidence type="ECO:0000313" key="2">
    <source>
        <dbReference type="EMBL" id="PHM39323.1"/>
    </source>
</evidence>
<keyword evidence="1" id="KW-0812">Transmembrane</keyword>
<protein>
    <submittedName>
        <fullName evidence="3">Uncharacterized protein</fullName>
    </submittedName>
</protein>
<dbReference type="EMBL" id="FORG01000013">
    <property type="protein sequence ID" value="SFJ67681.1"/>
    <property type="molecule type" value="Genomic_DNA"/>
</dbReference>
<keyword evidence="5" id="KW-1185">Reference proteome</keyword>
<organism evidence="3 4">
    <name type="scientific">Xenorhabdus mauleonii</name>
    <dbReference type="NCBI Taxonomy" id="351675"/>
    <lineage>
        <taxon>Bacteria</taxon>
        <taxon>Pseudomonadati</taxon>
        <taxon>Pseudomonadota</taxon>
        <taxon>Gammaproteobacteria</taxon>
        <taxon>Enterobacterales</taxon>
        <taxon>Morganellaceae</taxon>
        <taxon>Xenorhabdus</taxon>
    </lineage>
</organism>
<sequence length="46" mass="5249">MRTGAVWVIGISAVFYVAFLLSAFATFVHLGHRFYQYTVIYAPSNY</sequence>
<keyword evidence="1" id="KW-1133">Transmembrane helix</keyword>
<name>A0A1I3TD73_9GAMM</name>
<gene>
    <name evidence="3" type="ORF">SAMN05421680_11353</name>
    <name evidence="2" type="ORF">Xmau_02930</name>
</gene>
<reference evidence="2 5" key="3">
    <citation type="journal article" date="2017" name="Nat. Microbiol.">
        <title>Natural product diversity associated with the nematode symbionts Photorhabdus and Xenorhabdus.</title>
        <authorList>
            <person name="Tobias N.J."/>
            <person name="Wolff H."/>
            <person name="Djahanschiri B."/>
            <person name="Grundmann F."/>
            <person name="Kronenwerth M."/>
            <person name="Shi Y.M."/>
            <person name="Simonyi S."/>
            <person name="Grun P."/>
            <person name="Shapiro-Ilan D."/>
            <person name="Pidot S.J."/>
            <person name="Stinear T.P."/>
            <person name="Ebersberger I."/>
            <person name="Bode H.B."/>
        </authorList>
    </citation>
    <scope>NUCLEOTIDE SEQUENCE [LARGE SCALE GENOMIC DNA]</scope>
    <source>
        <strain evidence="2 5">DSM 17908</strain>
    </source>
</reference>
<dbReference type="AlphaFoldDB" id="A0A1I3TD73"/>
<evidence type="ECO:0000313" key="3">
    <source>
        <dbReference type="EMBL" id="SFJ67681.1"/>
    </source>
</evidence>
<evidence type="ECO:0000313" key="4">
    <source>
        <dbReference type="Proteomes" id="UP000198919"/>
    </source>
</evidence>
<evidence type="ECO:0000313" key="5">
    <source>
        <dbReference type="Proteomes" id="UP000224607"/>
    </source>
</evidence>
<dbReference type="STRING" id="351675.SAMN05421680_11353"/>
<proteinExistence type="predicted"/>
<dbReference type="Proteomes" id="UP000224607">
    <property type="component" value="Unassembled WGS sequence"/>
</dbReference>
<keyword evidence="1" id="KW-0472">Membrane</keyword>
<feature type="transmembrane region" description="Helical" evidence="1">
    <location>
        <begin position="6"/>
        <end position="28"/>
    </location>
</feature>
<reference evidence="4" key="1">
    <citation type="submission" date="2016-10" db="EMBL/GenBank/DDBJ databases">
        <authorList>
            <person name="Varghese N."/>
            <person name="Submissions S."/>
        </authorList>
    </citation>
    <scope>NUCLEOTIDE SEQUENCE [LARGE SCALE GENOMIC DNA]</scope>
    <source>
        <strain evidence="4">DSM 17908</strain>
    </source>
</reference>
<evidence type="ECO:0000256" key="1">
    <source>
        <dbReference type="SAM" id="Phobius"/>
    </source>
</evidence>